<reference evidence="2" key="1">
    <citation type="journal article" date="2020" name="mSystems">
        <title>Genome- and Community-Level Interaction Insights into Carbon Utilization and Element Cycling Functions of Hydrothermarchaeota in Hydrothermal Sediment.</title>
        <authorList>
            <person name="Zhou Z."/>
            <person name="Liu Y."/>
            <person name="Xu W."/>
            <person name="Pan J."/>
            <person name="Luo Z.H."/>
            <person name="Li M."/>
        </authorList>
    </citation>
    <scope>NUCLEOTIDE SEQUENCE [LARGE SCALE GENOMIC DNA]</scope>
    <source>
        <strain evidence="2">SpSt-902</strain>
    </source>
</reference>
<dbReference type="EMBL" id="DTMM01000087">
    <property type="protein sequence ID" value="HFT93182.1"/>
    <property type="molecule type" value="Genomic_DNA"/>
</dbReference>
<proteinExistence type="predicted"/>
<protein>
    <submittedName>
        <fullName evidence="2">Uncharacterized protein</fullName>
    </submittedName>
</protein>
<name>A0A7C3LS15_9BACT</name>
<feature type="region of interest" description="Disordered" evidence="1">
    <location>
        <begin position="86"/>
        <end position="139"/>
    </location>
</feature>
<feature type="compositionally biased region" description="Polar residues" evidence="1">
    <location>
        <begin position="97"/>
        <end position="133"/>
    </location>
</feature>
<dbReference type="AlphaFoldDB" id="A0A7C3LS15"/>
<evidence type="ECO:0000256" key="1">
    <source>
        <dbReference type="SAM" id="MobiDB-lite"/>
    </source>
</evidence>
<comment type="caution">
    <text evidence="2">The sequence shown here is derived from an EMBL/GenBank/DDBJ whole genome shotgun (WGS) entry which is preliminary data.</text>
</comment>
<accession>A0A7C3LS15</accession>
<gene>
    <name evidence="2" type="ORF">ENX03_04445</name>
</gene>
<organism evidence="2">
    <name type="scientific">Leptospirillum ferriphilum</name>
    <dbReference type="NCBI Taxonomy" id="178606"/>
    <lineage>
        <taxon>Bacteria</taxon>
        <taxon>Pseudomonadati</taxon>
        <taxon>Nitrospirota</taxon>
        <taxon>Nitrospiria</taxon>
        <taxon>Nitrospirales</taxon>
        <taxon>Nitrospiraceae</taxon>
        <taxon>Leptospirillum</taxon>
    </lineage>
</organism>
<evidence type="ECO:0000313" key="2">
    <source>
        <dbReference type="EMBL" id="HFT93182.1"/>
    </source>
</evidence>
<sequence>MNPPFFERGRRKIPQKLFPACLSFRSFSVQLLLSYVLLGLMRDSTDSGKAWRNPGSLGCNMRSIVNLKKILISGFDAVNPGKQVTRKMGQGTVFSEADSTPNTGNAPTESPAQGKTATGNPATGNPTSGTPATGNPALP</sequence>